<organism evidence="9 10">
    <name type="scientific">Rhizobium lusitanum</name>
    <dbReference type="NCBI Taxonomy" id="293958"/>
    <lineage>
        <taxon>Bacteria</taxon>
        <taxon>Pseudomonadati</taxon>
        <taxon>Pseudomonadota</taxon>
        <taxon>Alphaproteobacteria</taxon>
        <taxon>Hyphomicrobiales</taxon>
        <taxon>Rhizobiaceae</taxon>
        <taxon>Rhizobium/Agrobacterium group</taxon>
        <taxon>Rhizobium</taxon>
    </lineage>
</organism>
<dbReference type="PANTHER" id="PTHR30193">
    <property type="entry name" value="ABC TRANSPORTER PERMEASE PROTEIN"/>
    <property type="match status" value="1"/>
</dbReference>
<dbReference type="PANTHER" id="PTHR30193:SF37">
    <property type="entry name" value="INNER MEMBRANE ABC TRANSPORTER PERMEASE PROTEIN YCJO"/>
    <property type="match status" value="1"/>
</dbReference>
<evidence type="ECO:0000256" key="1">
    <source>
        <dbReference type="ARBA" id="ARBA00004651"/>
    </source>
</evidence>
<keyword evidence="5 7" id="KW-1133">Transmembrane helix</keyword>
<dbReference type="OrthoDB" id="9805108at2"/>
<feature type="transmembrane region" description="Helical" evidence="7">
    <location>
        <begin position="118"/>
        <end position="139"/>
    </location>
</feature>
<keyword evidence="4 7" id="KW-0812">Transmembrane</keyword>
<evidence type="ECO:0000256" key="2">
    <source>
        <dbReference type="ARBA" id="ARBA00022448"/>
    </source>
</evidence>
<sequence>MVSNVSTNTFAPSLWKRYQRRLAPPLFVAPALIMFGIFVIWPVLESLWLSLHDWDGIGENRFVGLDNYVELFRDDPVFWTALKNNIYWLVAFLFAPAFGLALALFLNQAGLAMRFVKSLYFMPFVISQVVVGLMFGWFFNAEFGLLNHILTALDLPKIALLEDERFSTFAIIAAGLWPQVAYCMILYLTGLTAINPELIEAARMEGVKGWKLLWHIVLPQLLPATSIAVIVSVVGALRSFDLVSVMTGGGPYDSSTVLAYYMYEQTFGALRIGYGAAIATCLFLLMDVCVVIYLLRSLPSNKR</sequence>
<protein>
    <submittedName>
        <fullName evidence="9">Carbohydrate ABC transporter membrane protein 1, CUT1 family</fullName>
    </submittedName>
</protein>
<dbReference type="Pfam" id="PF00528">
    <property type="entry name" value="BPD_transp_1"/>
    <property type="match status" value="1"/>
</dbReference>
<accession>A0A1C3XEZ0</accession>
<proteinExistence type="inferred from homology"/>
<evidence type="ECO:0000313" key="9">
    <source>
        <dbReference type="EMBL" id="SCB50821.1"/>
    </source>
</evidence>
<feature type="transmembrane region" description="Helical" evidence="7">
    <location>
        <begin position="272"/>
        <end position="295"/>
    </location>
</feature>
<keyword evidence="2 7" id="KW-0813">Transport</keyword>
<dbReference type="SUPFAM" id="SSF161098">
    <property type="entry name" value="MetI-like"/>
    <property type="match status" value="1"/>
</dbReference>
<feature type="transmembrane region" description="Helical" evidence="7">
    <location>
        <begin position="22"/>
        <end position="44"/>
    </location>
</feature>
<evidence type="ECO:0000256" key="4">
    <source>
        <dbReference type="ARBA" id="ARBA00022692"/>
    </source>
</evidence>
<dbReference type="Proteomes" id="UP000199205">
    <property type="component" value="Unassembled WGS sequence"/>
</dbReference>
<gene>
    <name evidence="9" type="ORF">GA0061101_13512</name>
</gene>
<dbReference type="PROSITE" id="PS50928">
    <property type="entry name" value="ABC_TM1"/>
    <property type="match status" value="1"/>
</dbReference>
<keyword evidence="6 7" id="KW-0472">Membrane</keyword>
<evidence type="ECO:0000256" key="3">
    <source>
        <dbReference type="ARBA" id="ARBA00022475"/>
    </source>
</evidence>
<dbReference type="InterPro" id="IPR000515">
    <property type="entry name" value="MetI-like"/>
</dbReference>
<name>A0A1C3XEZ0_9HYPH</name>
<evidence type="ECO:0000256" key="6">
    <source>
        <dbReference type="ARBA" id="ARBA00023136"/>
    </source>
</evidence>
<feature type="transmembrane region" description="Helical" evidence="7">
    <location>
        <begin position="86"/>
        <end position="106"/>
    </location>
</feature>
<feature type="transmembrane region" description="Helical" evidence="7">
    <location>
        <begin position="212"/>
        <end position="237"/>
    </location>
</feature>
<feature type="transmembrane region" description="Helical" evidence="7">
    <location>
        <begin position="169"/>
        <end position="191"/>
    </location>
</feature>
<feature type="domain" description="ABC transmembrane type-1" evidence="8">
    <location>
        <begin position="81"/>
        <end position="295"/>
    </location>
</feature>
<reference evidence="9 10" key="1">
    <citation type="submission" date="2016-08" db="EMBL/GenBank/DDBJ databases">
        <authorList>
            <person name="Seilhamer J.J."/>
        </authorList>
    </citation>
    <scope>NUCLEOTIDE SEQUENCE [LARGE SCALE GENOMIC DNA]</scope>
    <source>
        <strain evidence="9 10">P1-7</strain>
    </source>
</reference>
<dbReference type="InterPro" id="IPR035906">
    <property type="entry name" value="MetI-like_sf"/>
</dbReference>
<dbReference type="GO" id="GO:0055085">
    <property type="term" value="P:transmembrane transport"/>
    <property type="evidence" value="ECO:0007669"/>
    <property type="project" value="InterPro"/>
</dbReference>
<evidence type="ECO:0000313" key="10">
    <source>
        <dbReference type="Proteomes" id="UP000199205"/>
    </source>
</evidence>
<comment type="similarity">
    <text evidence="7">Belongs to the binding-protein-dependent transport system permease family.</text>
</comment>
<dbReference type="InterPro" id="IPR051393">
    <property type="entry name" value="ABC_transporter_permease"/>
</dbReference>
<comment type="subcellular location">
    <subcellularLocation>
        <location evidence="1 7">Cell membrane</location>
        <topology evidence="1 7">Multi-pass membrane protein</topology>
    </subcellularLocation>
</comment>
<dbReference type="Gene3D" id="1.10.3720.10">
    <property type="entry name" value="MetI-like"/>
    <property type="match status" value="1"/>
</dbReference>
<dbReference type="AlphaFoldDB" id="A0A1C3XEZ0"/>
<evidence type="ECO:0000259" key="8">
    <source>
        <dbReference type="PROSITE" id="PS50928"/>
    </source>
</evidence>
<dbReference type="RefSeq" id="WP_092576778.1">
    <property type="nucleotide sequence ID" value="NZ_FMAF01000035.1"/>
</dbReference>
<evidence type="ECO:0000256" key="5">
    <source>
        <dbReference type="ARBA" id="ARBA00022989"/>
    </source>
</evidence>
<keyword evidence="3" id="KW-1003">Cell membrane</keyword>
<dbReference type="CDD" id="cd06261">
    <property type="entry name" value="TM_PBP2"/>
    <property type="match status" value="1"/>
</dbReference>
<evidence type="ECO:0000256" key="7">
    <source>
        <dbReference type="RuleBase" id="RU363032"/>
    </source>
</evidence>
<dbReference type="EMBL" id="FMAF01000035">
    <property type="protein sequence ID" value="SCB50821.1"/>
    <property type="molecule type" value="Genomic_DNA"/>
</dbReference>
<dbReference type="GO" id="GO:0005886">
    <property type="term" value="C:plasma membrane"/>
    <property type="evidence" value="ECO:0007669"/>
    <property type="project" value="UniProtKB-SubCell"/>
</dbReference>